<accession>A0ACC1XAX1</accession>
<protein>
    <submittedName>
        <fullName evidence="1">Lectin receptor kinase</fullName>
    </submittedName>
</protein>
<proteinExistence type="predicted"/>
<keyword evidence="1" id="KW-0675">Receptor</keyword>
<evidence type="ECO:0000313" key="1">
    <source>
        <dbReference type="EMBL" id="KAJ4707903.1"/>
    </source>
</evidence>
<name>A0ACC1XAX1_MELAZ</name>
<reference evidence="1 2" key="1">
    <citation type="journal article" date="2023" name="Science">
        <title>Complex scaffold remodeling in plant triterpene biosynthesis.</title>
        <authorList>
            <person name="De La Pena R."/>
            <person name="Hodgson H."/>
            <person name="Liu J.C."/>
            <person name="Stephenson M.J."/>
            <person name="Martin A.C."/>
            <person name="Owen C."/>
            <person name="Harkess A."/>
            <person name="Leebens-Mack J."/>
            <person name="Jimenez L.E."/>
            <person name="Osbourn A."/>
            <person name="Sattely E.S."/>
        </authorList>
    </citation>
    <scope>NUCLEOTIDE SEQUENCE [LARGE SCALE GENOMIC DNA]</scope>
    <source>
        <strain evidence="2">cv. JPN11</strain>
        <tissue evidence="1">Leaf</tissue>
    </source>
</reference>
<keyword evidence="1" id="KW-0418">Kinase</keyword>
<dbReference type="EMBL" id="CM051403">
    <property type="protein sequence ID" value="KAJ4707903.1"/>
    <property type="molecule type" value="Genomic_DNA"/>
</dbReference>
<keyword evidence="1" id="KW-0808">Transferase</keyword>
<organism evidence="1 2">
    <name type="scientific">Melia azedarach</name>
    <name type="common">Chinaberry tree</name>
    <dbReference type="NCBI Taxonomy" id="155640"/>
    <lineage>
        <taxon>Eukaryota</taxon>
        <taxon>Viridiplantae</taxon>
        <taxon>Streptophyta</taxon>
        <taxon>Embryophyta</taxon>
        <taxon>Tracheophyta</taxon>
        <taxon>Spermatophyta</taxon>
        <taxon>Magnoliopsida</taxon>
        <taxon>eudicotyledons</taxon>
        <taxon>Gunneridae</taxon>
        <taxon>Pentapetalae</taxon>
        <taxon>rosids</taxon>
        <taxon>malvids</taxon>
        <taxon>Sapindales</taxon>
        <taxon>Meliaceae</taxon>
        <taxon>Melia</taxon>
    </lineage>
</organism>
<dbReference type="Proteomes" id="UP001164539">
    <property type="component" value="Chromosome 10"/>
</dbReference>
<keyword evidence="2" id="KW-1185">Reference proteome</keyword>
<sequence length="669" mass="73444">MALLFSCCGSYATMFFLLLLSSFVNQAFLSSIIEPIPVTFNNFSPDSCNNGTLLCMGTVTAGNGYLSLTPEPDAGNSTSPPSLPLNKVGRVLFHLPVLAWPATFTTTFTVRISTIPNTTGSGDGMAFIMAQDNKPSPPHSNGSYLGIMDKSTQGGVVRQLAVELDTYMNEFIDPDGNHLGIDTTSMANPVAAKSLNSSGIDLKSGRNITVKIDYDGAKQMLHVYIAYAGQPLVSVLNQSIIMSETVTNSVYVGFTASTGTLPESHQLLSWVFASIPTEVVESQQSKEDIRRAIMIIVVSIMGLIILGRATYPFIQRTVKNKKEKIKKKADIEKRARSAANVPKMFTYKQLQKATHNFSKENLLGKGGFGSVYKGTLSNPTTIVAVKKISATSHQGEREYFAEICTIGRLRHKNLVQLQGRCHEGEHLLLVYEYMENGSLDRFIGKEFIDWKIRYKILTGLASALLYLHEECDNPVVHRDVKPNNVMLDSDFNAHLGDFGLARLLQNDACATTMLAGTPGYLAPEVGFSGKATPESDVYSFGMVVLEVVCGRRSKGIFEENSLVDYVWSLYGRNALLECVDQLLERKFDEENVKRTLIVGLACLHPDCMLRPKIRKVVQIFLNPNEPLIDLPETRPNAVYVSVSSTSASFTDFGSRSSNTADEIKPEGTV</sequence>
<comment type="caution">
    <text evidence="1">The sequence shown here is derived from an EMBL/GenBank/DDBJ whole genome shotgun (WGS) entry which is preliminary data.</text>
</comment>
<gene>
    <name evidence="1" type="ORF">OWV82_017945</name>
</gene>
<evidence type="ECO:0000313" key="2">
    <source>
        <dbReference type="Proteomes" id="UP001164539"/>
    </source>
</evidence>